<protein>
    <recommendedName>
        <fullName evidence="5">PepSY domain-containing protein</fullName>
    </recommendedName>
</protein>
<dbReference type="PANTHER" id="PTHR34219:SF1">
    <property type="entry name" value="PEPSY DOMAIN-CONTAINING PROTEIN"/>
    <property type="match status" value="1"/>
</dbReference>
<organism evidence="3 4">
    <name type="scientific">Gordonia spumicola</name>
    <dbReference type="NCBI Taxonomy" id="589161"/>
    <lineage>
        <taxon>Bacteria</taxon>
        <taxon>Bacillati</taxon>
        <taxon>Actinomycetota</taxon>
        <taxon>Actinomycetes</taxon>
        <taxon>Mycobacteriales</taxon>
        <taxon>Gordoniaceae</taxon>
        <taxon>Gordonia</taxon>
    </lineage>
</organism>
<keyword evidence="2" id="KW-0812">Transmembrane</keyword>
<dbReference type="AlphaFoldDB" id="A0A7I9V6A3"/>
<keyword evidence="2" id="KW-1133">Transmembrane helix</keyword>
<dbReference type="EMBL" id="BJOV01000002">
    <property type="protein sequence ID" value="GEE00613.1"/>
    <property type="molecule type" value="Genomic_DNA"/>
</dbReference>
<evidence type="ECO:0000256" key="2">
    <source>
        <dbReference type="SAM" id="Phobius"/>
    </source>
</evidence>
<proteinExistence type="predicted"/>
<evidence type="ECO:0008006" key="5">
    <source>
        <dbReference type="Google" id="ProtNLM"/>
    </source>
</evidence>
<keyword evidence="2" id="KW-0472">Membrane</keyword>
<sequence length="185" mass="20633">MATTNPIDQGRGRSNEPGHASQRSRPPRERSAGDRWRPLLLRWHFYAGLLVGPFLLVAAITGTLYAVIPQIDRVVHSHELTVDHIGDRELPMGEQIEAARRAHPEGTIAFVRPAPVAGETTRVALATDDVREGLNKTVFVDPYTGEVRGALPTYGQWLPVRTWFDDLHRNLHLGDFGGSSDFRVR</sequence>
<name>A0A7I9V6A3_9ACTN</name>
<dbReference type="PANTHER" id="PTHR34219">
    <property type="entry name" value="IRON-REGULATED INNER MEMBRANE PROTEIN-RELATED"/>
    <property type="match status" value="1"/>
</dbReference>
<feature type="region of interest" description="Disordered" evidence="1">
    <location>
        <begin position="1"/>
        <end position="32"/>
    </location>
</feature>
<accession>A0A7I9V6A3</accession>
<reference evidence="4" key="1">
    <citation type="submission" date="2019-06" db="EMBL/GenBank/DDBJ databases">
        <title>Gordonia isolated from sludge of a wastewater treatment plant.</title>
        <authorList>
            <person name="Tamura T."/>
            <person name="Aoyama K."/>
            <person name="Kang Y."/>
            <person name="Saito S."/>
            <person name="Akiyama N."/>
            <person name="Yazawa K."/>
            <person name="Gonoi T."/>
            <person name="Mikami Y."/>
        </authorList>
    </citation>
    <scope>NUCLEOTIDE SEQUENCE [LARGE SCALE GENOMIC DNA]</scope>
    <source>
        <strain evidence="4">NBRC 107696</strain>
    </source>
</reference>
<dbReference type="InterPro" id="IPR005625">
    <property type="entry name" value="PepSY-ass_TM"/>
</dbReference>
<evidence type="ECO:0000313" key="4">
    <source>
        <dbReference type="Proteomes" id="UP000444960"/>
    </source>
</evidence>
<dbReference type="Proteomes" id="UP000444960">
    <property type="component" value="Unassembled WGS sequence"/>
</dbReference>
<gene>
    <name evidence="3" type="ORF">nbrc107696_10590</name>
</gene>
<dbReference type="Pfam" id="PF03929">
    <property type="entry name" value="PepSY_TM"/>
    <property type="match status" value="1"/>
</dbReference>
<evidence type="ECO:0000313" key="3">
    <source>
        <dbReference type="EMBL" id="GEE00613.1"/>
    </source>
</evidence>
<feature type="transmembrane region" description="Helical" evidence="2">
    <location>
        <begin position="43"/>
        <end position="68"/>
    </location>
</feature>
<evidence type="ECO:0000256" key="1">
    <source>
        <dbReference type="SAM" id="MobiDB-lite"/>
    </source>
</evidence>
<comment type="caution">
    <text evidence="3">The sequence shown here is derived from an EMBL/GenBank/DDBJ whole genome shotgun (WGS) entry which is preliminary data.</text>
</comment>
<keyword evidence="4" id="KW-1185">Reference proteome</keyword>